<evidence type="ECO:0000256" key="3">
    <source>
        <dbReference type="ARBA" id="ARBA00018615"/>
    </source>
</evidence>
<dbReference type="InterPro" id="IPR019367">
    <property type="entry name" value="PDZ-binding_CRIPT"/>
</dbReference>
<reference evidence="10" key="1">
    <citation type="submission" date="2020-02" db="EMBL/GenBank/DDBJ databases">
        <authorList>
            <person name="Palmer J.M."/>
        </authorList>
    </citation>
    <scope>NUCLEOTIDE SEQUENCE</scope>
    <source>
        <strain evidence="10">EPUS1.4</strain>
        <tissue evidence="10">Thallus</tissue>
    </source>
</reference>
<protein>
    <recommendedName>
        <fullName evidence="3">Cysteine-rich PDZ-binding protein</fullName>
    </recommendedName>
    <alternativeName>
        <fullName evidence="8">Cysteine-rich interactor of PDZ three</fullName>
    </alternativeName>
</protein>
<evidence type="ECO:0000256" key="4">
    <source>
        <dbReference type="ARBA" id="ARBA00022490"/>
    </source>
</evidence>
<keyword evidence="7" id="KW-0508">mRNA splicing</keyword>
<sequence>MVCSKCQKVLKKTELATPGVKRKNDIYLGSPTAEKSSAPSNGVSKNKLLSKGAKNPYAAYSGSCETCKTKTERGRKYCQRCAYKKNACAMCGKSVGSQDGKGDEPVVQGQKFSAK</sequence>
<name>A0A8H7APU0_9EURO</name>
<evidence type="ECO:0000256" key="1">
    <source>
        <dbReference type="ARBA" id="ARBA00004496"/>
    </source>
</evidence>
<comment type="caution">
    <text evidence="10">The sequence shown here is derived from an EMBL/GenBank/DDBJ whole genome shotgun (WGS) entry which is preliminary data.</text>
</comment>
<keyword evidence="5" id="KW-0507">mRNA processing</keyword>
<dbReference type="GO" id="GO:0005737">
    <property type="term" value="C:cytoplasm"/>
    <property type="evidence" value="ECO:0007669"/>
    <property type="project" value="UniProtKB-SubCell"/>
</dbReference>
<evidence type="ECO:0000256" key="8">
    <source>
        <dbReference type="ARBA" id="ARBA00032518"/>
    </source>
</evidence>
<dbReference type="GO" id="GO:0005681">
    <property type="term" value="C:spliceosomal complex"/>
    <property type="evidence" value="ECO:0007669"/>
    <property type="project" value="UniProtKB-KW"/>
</dbReference>
<proteinExistence type="inferred from homology"/>
<evidence type="ECO:0000256" key="9">
    <source>
        <dbReference type="SAM" id="MobiDB-lite"/>
    </source>
</evidence>
<dbReference type="GO" id="GO:0008380">
    <property type="term" value="P:RNA splicing"/>
    <property type="evidence" value="ECO:0007669"/>
    <property type="project" value="UniProtKB-KW"/>
</dbReference>
<dbReference type="GO" id="GO:0006397">
    <property type="term" value="P:mRNA processing"/>
    <property type="evidence" value="ECO:0007669"/>
    <property type="project" value="UniProtKB-KW"/>
</dbReference>
<feature type="region of interest" description="Disordered" evidence="9">
    <location>
        <begin position="24"/>
        <end position="49"/>
    </location>
</feature>
<evidence type="ECO:0000256" key="5">
    <source>
        <dbReference type="ARBA" id="ARBA00022664"/>
    </source>
</evidence>
<dbReference type="GO" id="GO:0008017">
    <property type="term" value="F:microtubule binding"/>
    <property type="evidence" value="ECO:0007669"/>
    <property type="project" value="TreeGrafter"/>
</dbReference>
<feature type="compositionally biased region" description="Polar residues" evidence="9">
    <location>
        <begin position="33"/>
        <end position="44"/>
    </location>
</feature>
<dbReference type="EMBL" id="JAACFV010000025">
    <property type="protein sequence ID" value="KAF7510861.1"/>
    <property type="molecule type" value="Genomic_DNA"/>
</dbReference>
<accession>A0A8H7APU0</accession>
<gene>
    <name evidence="10" type="ORF">GJ744_005691</name>
</gene>
<dbReference type="Pfam" id="PF10235">
    <property type="entry name" value="Cript"/>
    <property type="match status" value="1"/>
</dbReference>
<dbReference type="OrthoDB" id="147332at2759"/>
<evidence type="ECO:0000313" key="11">
    <source>
        <dbReference type="Proteomes" id="UP000606974"/>
    </source>
</evidence>
<evidence type="ECO:0000256" key="6">
    <source>
        <dbReference type="ARBA" id="ARBA00022728"/>
    </source>
</evidence>
<feature type="region of interest" description="Disordered" evidence="9">
    <location>
        <begin position="94"/>
        <end position="115"/>
    </location>
</feature>
<keyword evidence="4" id="KW-0963">Cytoplasm</keyword>
<evidence type="ECO:0000313" key="10">
    <source>
        <dbReference type="EMBL" id="KAF7510861.1"/>
    </source>
</evidence>
<dbReference type="GO" id="GO:0031122">
    <property type="term" value="P:cytoplasmic microtubule organization"/>
    <property type="evidence" value="ECO:0007669"/>
    <property type="project" value="TreeGrafter"/>
</dbReference>
<organism evidence="10 11">
    <name type="scientific">Endocarpon pusillum</name>
    <dbReference type="NCBI Taxonomy" id="364733"/>
    <lineage>
        <taxon>Eukaryota</taxon>
        <taxon>Fungi</taxon>
        <taxon>Dikarya</taxon>
        <taxon>Ascomycota</taxon>
        <taxon>Pezizomycotina</taxon>
        <taxon>Eurotiomycetes</taxon>
        <taxon>Chaetothyriomycetidae</taxon>
        <taxon>Verrucariales</taxon>
        <taxon>Verrucariaceae</taxon>
        <taxon>Endocarpon</taxon>
    </lineage>
</organism>
<evidence type="ECO:0000256" key="7">
    <source>
        <dbReference type="ARBA" id="ARBA00023187"/>
    </source>
</evidence>
<dbReference type="PANTHER" id="PTHR11805">
    <property type="entry name" value="CYSTEINE-RICH PDZ-BINDING PROTEIN"/>
    <property type="match status" value="1"/>
</dbReference>
<dbReference type="Proteomes" id="UP000606974">
    <property type="component" value="Unassembled WGS sequence"/>
</dbReference>
<comment type="similarity">
    <text evidence="2">Belongs to the CRIPT family.</text>
</comment>
<comment type="subcellular location">
    <subcellularLocation>
        <location evidence="1">Cytoplasm</location>
    </subcellularLocation>
</comment>
<dbReference type="PANTHER" id="PTHR11805:SF1">
    <property type="entry name" value="CYSTEINE-RICH PDZ-BINDING PROTEIN"/>
    <property type="match status" value="1"/>
</dbReference>
<evidence type="ECO:0000256" key="2">
    <source>
        <dbReference type="ARBA" id="ARBA00009021"/>
    </source>
</evidence>
<keyword evidence="6" id="KW-0747">Spliceosome</keyword>
<keyword evidence="11" id="KW-1185">Reference proteome</keyword>
<dbReference type="AlphaFoldDB" id="A0A8H7APU0"/>